<dbReference type="OrthoDB" id="275336at2"/>
<dbReference type="STRING" id="377629.TERTU_4611"/>
<sequence length="164" mass="19220">MPAVTLQYLEMLSPDDLRGKPQPMGLTIMEAQVKDYRFNRFLYQLVGEPWQWTDKLVHTDEQWQSYAEAKNLRTFVAYHRGSIAGYYELRQHPENNVEIAYFGLSPKFIGKGFGGYLLTHAIENAWCWGPTKRVWVYTCSLDHPNAIHNYQARGLQIYKTEERV</sequence>
<dbReference type="KEGG" id="ttu:TERTU_4611"/>
<proteinExistence type="predicted"/>
<dbReference type="eggNOG" id="COG0456">
    <property type="taxonomic scope" value="Bacteria"/>
</dbReference>
<name>C5BJW7_TERTT</name>
<dbReference type="AlphaFoldDB" id="C5BJW7"/>
<accession>C5BJW7</accession>
<dbReference type="PROSITE" id="PS51186">
    <property type="entry name" value="GNAT"/>
    <property type="match status" value="1"/>
</dbReference>
<evidence type="ECO:0000259" key="1">
    <source>
        <dbReference type="PROSITE" id="PS51186"/>
    </source>
</evidence>
<keyword evidence="3" id="KW-1185">Reference proteome</keyword>
<dbReference type="CDD" id="cd04301">
    <property type="entry name" value="NAT_SF"/>
    <property type="match status" value="1"/>
</dbReference>
<dbReference type="HOGENOM" id="CLU_098254_0_0_6"/>
<dbReference type="RefSeq" id="WP_015819277.1">
    <property type="nucleotide sequence ID" value="NC_012997.1"/>
</dbReference>
<feature type="domain" description="N-acetyltransferase" evidence="1">
    <location>
        <begin position="26"/>
        <end position="164"/>
    </location>
</feature>
<organism evidence="2 3">
    <name type="scientific">Teredinibacter turnerae (strain ATCC 39867 / T7901)</name>
    <dbReference type="NCBI Taxonomy" id="377629"/>
    <lineage>
        <taxon>Bacteria</taxon>
        <taxon>Pseudomonadati</taxon>
        <taxon>Pseudomonadota</taxon>
        <taxon>Gammaproteobacteria</taxon>
        <taxon>Cellvibrionales</taxon>
        <taxon>Cellvibrionaceae</taxon>
        <taxon>Teredinibacter</taxon>
    </lineage>
</organism>
<dbReference type="InterPro" id="IPR000182">
    <property type="entry name" value="GNAT_dom"/>
</dbReference>
<evidence type="ECO:0000313" key="3">
    <source>
        <dbReference type="Proteomes" id="UP000009080"/>
    </source>
</evidence>
<protein>
    <submittedName>
        <fullName evidence="2">Acetyltransferase, GNAT family</fullName>
    </submittedName>
</protein>
<dbReference type="Pfam" id="PF00583">
    <property type="entry name" value="Acetyltransf_1"/>
    <property type="match status" value="1"/>
</dbReference>
<dbReference type="GO" id="GO:0016747">
    <property type="term" value="F:acyltransferase activity, transferring groups other than amino-acyl groups"/>
    <property type="evidence" value="ECO:0007669"/>
    <property type="project" value="InterPro"/>
</dbReference>
<dbReference type="InterPro" id="IPR016181">
    <property type="entry name" value="Acyl_CoA_acyltransferase"/>
</dbReference>
<dbReference type="EMBL" id="CP001614">
    <property type="protein sequence ID" value="ACR13164.1"/>
    <property type="molecule type" value="Genomic_DNA"/>
</dbReference>
<gene>
    <name evidence="2" type="ordered locus">TERTU_4611</name>
</gene>
<reference evidence="2 3" key="1">
    <citation type="journal article" date="2009" name="PLoS ONE">
        <title>The complete genome of Teredinibacter turnerae T7901: an intracellular endosymbiont of marine wood-boring bivalves (shipworms).</title>
        <authorList>
            <person name="Yang J.C."/>
            <person name="Madupu R."/>
            <person name="Durkin A.S."/>
            <person name="Ekborg N.A."/>
            <person name="Pedamallu C.S."/>
            <person name="Hostetler J.B."/>
            <person name="Radune D."/>
            <person name="Toms B.S."/>
            <person name="Henrissat B."/>
            <person name="Coutinho P.M."/>
            <person name="Schwarz S."/>
            <person name="Field L."/>
            <person name="Trindade-Silva A.E."/>
            <person name="Soares C.A.G."/>
            <person name="Elshahawi S."/>
            <person name="Hanora A."/>
            <person name="Schmidt E.W."/>
            <person name="Haygood M.G."/>
            <person name="Posfai J."/>
            <person name="Benner J."/>
            <person name="Madinger C."/>
            <person name="Nove J."/>
            <person name="Anton B."/>
            <person name="Chaudhary K."/>
            <person name="Foster J."/>
            <person name="Holman A."/>
            <person name="Kumar S."/>
            <person name="Lessard P.A."/>
            <person name="Luyten Y.A."/>
            <person name="Slatko B."/>
            <person name="Wood N."/>
            <person name="Wu B."/>
            <person name="Teplitski M."/>
            <person name="Mougous J.D."/>
            <person name="Ward N."/>
            <person name="Eisen J.A."/>
            <person name="Badger J.H."/>
            <person name="Distel D.L."/>
        </authorList>
    </citation>
    <scope>NUCLEOTIDE SEQUENCE [LARGE SCALE GENOMIC DNA]</scope>
    <source>
        <strain evidence="3">ATCC 39867 / T7901</strain>
    </source>
</reference>
<dbReference type="SUPFAM" id="SSF55729">
    <property type="entry name" value="Acyl-CoA N-acyltransferases (Nat)"/>
    <property type="match status" value="1"/>
</dbReference>
<evidence type="ECO:0000313" key="2">
    <source>
        <dbReference type="EMBL" id="ACR13164.1"/>
    </source>
</evidence>
<dbReference type="Gene3D" id="3.40.630.30">
    <property type="match status" value="1"/>
</dbReference>
<dbReference type="Proteomes" id="UP000009080">
    <property type="component" value="Chromosome"/>
</dbReference>